<dbReference type="AlphaFoldDB" id="K0R8M3"/>
<feature type="compositionally biased region" description="Basic and acidic residues" evidence="1">
    <location>
        <begin position="70"/>
        <end position="92"/>
    </location>
</feature>
<name>K0R8M3_THAOC</name>
<protein>
    <submittedName>
        <fullName evidence="2">Uncharacterized protein</fullName>
    </submittedName>
</protein>
<proteinExistence type="predicted"/>
<gene>
    <name evidence="2" type="ORF">THAOC_31205</name>
</gene>
<dbReference type="Proteomes" id="UP000266841">
    <property type="component" value="Unassembled WGS sequence"/>
</dbReference>
<keyword evidence="3" id="KW-1185">Reference proteome</keyword>
<evidence type="ECO:0000313" key="3">
    <source>
        <dbReference type="Proteomes" id="UP000266841"/>
    </source>
</evidence>
<feature type="region of interest" description="Disordered" evidence="1">
    <location>
        <begin position="22"/>
        <end position="107"/>
    </location>
</feature>
<organism evidence="2 3">
    <name type="scientific">Thalassiosira oceanica</name>
    <name type="common">Marine diatom</name>
    <dbReference type="NCBI Taxonomy" id="159749"/>
    <lineage>
        <taxon>Eukaryota</taxon>
        <taxon>Sar</taxon>
        <taxon>Stramenopiles</taxon>
        <taxon>Ochrophyta</taxon>
        <taxon>Bacillariophyta</taxon>
        <taxon>Coscinodiscophyceae</taxon>
        <taxon>Thalassiosirophycidae</taxon>
        <taxon>Thalassiosirales</taxon>
        <taxon>Thalassiosiraceae</taxon>
        <taxon>Thalassiosira</taxon>
    </lineage>
</organism>
<feature type="compositionally biased region" description="Polar residues" evidence="1">
    <location>
        <begin position="36"/>
        <end position="47"/>
    </location>
</feature>
<reference evidence="2 3" key="1">
    <citation type="journal article" date="2012" name="Genome Biol.">
        <title>Genome and low-iron response of an oceanic diatom adapted to chronic iron limitation.</title>
        <authorList>
            <person name="Lommer M."/>
            <person name="Specht M."/>
            <person name="Roy A.S."/>
            <person name="Kraemer L."/>
            <person name="Andreson R."/>
            <person name="Gutowska M.A."/>
            <person name="Wolf J."/>
            <person name="Bergner S.V."/>
            <person name="Schilhabel M.B."/>
            <person name="Klostermeier U.C."/>
            <person name="Beiko R.G."/>
            <person name="Rosenstiel P."/>
            <person name="Hippler M."/>
            <person name="Laroche J."/>
        </authorList>
    </citation>
    <scope>NUCLEOTIDE SEQUENCE [LARGE SCALE GENOMIC DNA]</scope>
    <source>
        <strain evidence="2 3">CCMP1005</strain>
    </source>
</reference>
<dbReference type="EMBL" id="AGNL01044372">
    <property type="protein sequence ID" value="EJK49878.1"/>
    <property type="molecule type" value="Genomic_DNA"/>
</dbReference>
<feature type="compositionally biased region" description="Acidic residues" evidence="1">
    <location>
        <begin position="58"/>
        <end position="69"/>
    </location>
</feature>
<comment type="caution">
    <text evidence="2">The sequence shown here is derived from an EMBL/GenBank/DDBJ whole genome shotgun (WGS) entry which is preliminary data.</text>
</comment>
<evidence type="ECO:0000313" key="2">
    <source>
        <dbReference type="EMBL" id="EJK49878.1"/>
    </source>
</evidence>
<evidence type="ECO:0000256" key="1">
    <source>
        <dbReference type="SAM" id="MobiDB-lite"/>
    </source>
</evidence>
<sequence>MAGPESEDQTPVLDGLLVAEPVAHDGGSCDGMEIFGSSSLSPNQDPNELTDGPTGALEETEEEVDSNDEEVSKGQRQREEVEPERDVDHEKTSAATEETDGEDRGRIERVAQLARDDIARGVRSHEDGVHLGQDEGVVSRDGLELLLDGRVALAGEVGHEVAPERDEEGICLAFVRGCMS</sequence>
<accession>K0R8M3</accession>